<accession>A0A7C3ZNA4</accession>
<keyword evidence="4 8" id="KW-0812">Transmembrane</keyword>
<proteinExistence type="inferred from homology"/>
<dbReference type="InterPro" id="IPR011701">
    <property type="entry name" value="MFS"/>
</dbReference>
<name>A0A7C3ZNA4_9CYAN</name>
<dbReference type="PROSITE" id="PS50850">
    <property type="entry name" value="MFS"/>
    <property type="match status" value="1"/>
</dbReference>
<evidence type="ECO:0000256" key="1">
    <source>
        <dbReference type="ARBA" id="ARBA00004651"/>
    </source>
</evidence>
<evidence type="ECO:0000256" key="6">
    <source>
        <dbReference type="ARBA" id="ARBA00023063"/>
    </source>
</evidence>
<keyword evidence="5 8" id="KW-1133">Transmembrane helix</keyword>
<dbReference type="EMBL" id="DSPX01000226">
    <property type="protein sequence ID" value="HGG03262.1"/>
    <property type="molecule type" value="Genomic_DNA"/>
</dbReference>
<comment type="caution">
    <text evidence="11">The sequence shown here is derived from an EMBL/GenBank/DDBJ whole genome shotgun (WGS) entry which is preliminary data.</text>
</comment>
<evidence type="ECO:0000256" key="9">
    <source>
        <dbReference type="SAM" id="MobiDB-lite"/>
    </source>
</evidence>
<dbReference type="Gene3D" id="1.20.1250.20">
    <property type="entry name" value="MFS general substrate transporter like domains"/>
    <property type="match status" value="2"/>
</dbReference>
<evidence type="ECO:0000256" key="8">
    <source>
        <dbReference type="RuleBase" id="RU366033"/>
    </source>
</evidence>
<evidence type="ECO:0000313" key="11">
    <source>
        <dbReference type="EMBL" id="HGG03262.1"/>
    </source>
</evidence>
<feature type="transmembrane region" description="Helical" evidence="8">
    <location>
        <begin position="453"/>
        <end position="475"/>
    </location>
</feature>
<comment type="similarity">
    <text evidence="2 8">Belongs to the major facilitator superfamily. Nitrate/nitrite porter (TC 2.A.1.8) family.</text>
</comment>
<sequence>MLKELWSFQGRYRILHMTWIAFFLTFLCWFNLAPFATTIGKELHLATDQIKTLLICNLALTIPARIVIGMILDKFGPRITFSVLLVFAIVPCFATALAANFHHLVLARLLMGIVGAGFVIGIRMTSEWFPPKEIGIAQGIYGGWGNFGAFGAEFVLPSIAVATAFMDGGQSNWRLTIALTGILSAIYGLIYFRSVSDTPPGKVYLRPKRSGAMEVTSVKSFYAMAVMNFGLIFALGLLAWRLAQPKIHFLTSSQMLVVWGLLGCLYGYQTYKAVQVNKELLQGRKIYLSAERYDFHQVSLLCFTYVTSFGSELAAVSMLPAFFEHTFNLEHVAAGMIAASYPFLNLGSRPSGGLISDKLGSRKWTMTIITAGIGLSYLTAYNIRSSWPLPLAIAVTVLSAYFAQAGCGATFAMAPLIKKESTGQIAGIVGAYGNFGGVVYLTIFSLAPSETAAQILFATMGIAALVCAFMCAFFLKEPQGSFAEHYGSDAAQPEEVAPEPLPLPTRGTGRGDF</sequence>
<comment type="subcellular location">
    <subcellularLocation>
        <location evidence="1 8">Cell membrane</location>
        <topology evidence="1 8">Multi-pass membrane protein</topology>
    </subcellularLocation>
</comment>
<dbReference type="InterPro" id="IPR044772">
    <property type="entry name" value="NO3_transporter"/>
</dbReference>
<dbReference type="Pfam" id="PF07690">
    <property type="entry name" value="MFS_1"/>
    <property type="match status" value="2"/>
</dbReference>
<organism evidence="11">
    <name type="scientific">Planktothricoides sp. SpSt-374</name>
    <dbReference type="NCBI Taxonomy" id="2282167"/>
    <lineage>
        <taxon>Bacteria</taxon>
        <taxon>Bacillati</taxon>
        <taxon>Cyanobacteriota</taxon>
        <taxon>Cyanophyceae</taxon>
        <taxon>Oscillatoriophycideae</taxon>
        <taxon>Oscillatoriales</taxon>
        <taxon>Oscillatoriaceae</taxon>
        <taxon>Planktothricoides</taxon>
    </lineage>
</organism>
<dbReference type="GO" id="GO:0005886">
    <property type="term" value="C:plasma membrane"/>
    <property type="evidence" value="ECO:0007669"/>
    <property type="project" value="UniProtKB-SubCell"/>
</dbReference>
<keyword evidence="3 8" id="KW-0813">Transport</keyword>
<gene>
    <name evidence="11" type="ORF">ENR15_22145</name>
</gene>
<dbReference type="InterPro" id="IPR036259">
    <property type="entry name" value="MFS_trans_sf"/>
</dbReference>
<evidence type="ECO:0000259" key="10">
    <source>
        <dbReference type="PROSITE" id="PS50850"/>
    </source>
</evidence>
<dbReference type="InterPro" id="IPR020846">
    <property type="entry name" value="MFS_dom"/>
</dbReference>
<feature type="transmembrane region" description="Helical" evidence="8">
    <location>
        <begin position="143"/>
        <end position="166"/>
    </location>
</feature>
<feature type="transmembrane region" description="Helical" evidence="8">
    <location>
        <begin position="389"/>
        <end position="413"/>
    </location>
</feature>
<keyword evidence="8" id="KW-1003">Cell membrane</keyword>
<feature type="domain" description="Major facilitator superfamily (MFS) profile" evidence="10">
    <location>
        <begin position="14"/>
        <end position="479"/>
    </location>
</feature>
<feature type="transmembrane region" description="Helical" evidence="8">
    <location>
        <begin position="79"/>
        <end position="99"/>
    </location>
</feature>
<feature type="transmembrane region" description="Helical" evidence="8">
    <location>
        <begin position="425"/>
        <end position="447"/>
    </location>
</feature>
<dbReference type="GO" id="GO:0042128">
    <property type="term" value="P:nitrate assimilation"/>
    <property type="evidence" value="ECO:0007669"/>
    <property type="project" value="UniProtKB-UniRule"/>
</dbReference>
<feature type="transmembrane region" description="Helical" evidence="8">
    <location>
        <begin position="249"/>
        <end position="268"/>
    </location>
</feature>
<feature type="transmembrane region" description="Helical" evidence="8">
    <location>
        <begin position="52"/>
        <end position="72"/>
    </location>
</feature>
<dbReference type="AlphaFoldDB" id="A0A7C3ZNA4"/>
<evidence type="ECO:0000256" key="4">
    <source>
        <dbReference type="ARBA" id="ARBA00022692"/>
    </source>
</evidence>
<evidence type="ECO:0000256" key="5">
    <source>
        <dbReference type="ARBA" id="ARBA00022989"/>
    </source>
</evidence>
<feature type="transmembrane region" description="Helical" evidence="8">
    <location>
        <begin position="172"/>
        <end position="192"/>
    </location>
</feature>
<dbReference type="PANTHER" id="PTHR23515">
    <property type="entry name" value="HIGH-AFFINITY NITRATE TRANSPORTER 2.3"/>
    <property type="match status" value="1"/>
</dbReference>
<feature type="region of interest" description="Disordered" evidence="9">
    <location>
        <begin position="488"/>
        <end position="513"/>
    </location>
</feature>
<feature type="transmembrane region" description="Helical" evidence="8">
    <location>
        <begin position="12"/>
        <end position="32"/>
    </location>
</feature>
<dbReference type="NCBIfam" id="TIGR00886">
    <property type="entry name" value="2A0108"/>
    <property type="match status" value="1"/>
</dbReference>
<dbReference type="GO" id="GO:0015112">
    <property type="term" value="F:nitrate transmembrane transporter activity"/>
    <property type="evidence" value="ECO:0007669"/>
    <property type="project" value="UniProtKB-UniRule"/>
</dbReference>
<reference evidence="11" key="1">
    <citation type="journal article" date="2020" name="mSystems">
        <title>Genome- and Community-Level Interaction Insights into Carbon Utilization and Element Cycling Functions of Hydrothermarchaeota in Hydrothermal Sediment.</title>
        <authorList>
            <person name="Zhou Z."/>
            <person name="Liu Y."/>
            <person name="Xu W."/>
            <person name="Pan J."/>
            <person name="Luo Z.H."/>
            <person name="Li M."/>
        </authorList>
    </citation>
    <scope>NUCLEOTIDE SEQUENCE [LARGE SCALE GENOMIC DNA]</scope>
    <source>
        <strain evidence="11">SpSt-374</strain>
    </source>
</reference>
<protein>
    <recommendedName>
        <fullName evidence="8">Nitrate/nitrite transporter</fullName>
    </recommendedName>
</protein>
<evidence type="ECO:0000256" key="7">
    <source>
        <dbReference type="ARBA" id="ARBA00023136"/>
    </source>
</evidence>
<feature type="transmembrane region" description="Helical" evidence="8">
    <location>
        <begin position="221"/>
        <end position="243"/>
    </location>
</feature>
<keyword evidence="6 8" id="KW-0534">Nitrate assimilation</keyword>
<evidence type="ECO:0000256" key="2">
    <source>
        <dbReference type="ARBA" id="ARBA00008432"/>
    </source>
</evidence>
<evidence type="ECO:0000256" key="3">
    <source>
        <dbReference type="ARBA" id="ARBA00022448"/>
    </source>
</evidence>
<feature type="transmembrane region" description="Helical" evidence="8">
    <location>
        <begin position="105"/>
        <end position="122"/>
    </location>
</feature>
<dbReference type="InterPro" id="IPR004737">
    <property type="entry name" value="NO3_transporter_NarK/NarU-like"/>
</dbReference>
<dbReference type="SUPFAM" id="SSF103473">
    <property type="entry name" value="MFS general substrate transporter"/>
    <property type="match status" value="1"/>
</dbReference>
<feature type="transmembrane region" description="Helical" evidence="8">
    <location>
        <begin position="364"/>
        <end position="383"/>
    </location>
</feature>
<keyword evidence="7 8" id="KW-0472">Membrane</keyword>
<dbReference type="GO" id="GO:0015113">
    <property type="term" value="F:nitrite transmembrane transporter activity"/>
    <property type="evidence" value="ECO:0007669"/>
    <property type="project" value="InterPro"/>
</dbReference>